<evidence type="ECO:0000313" key="5">
    <source>
        <dbReference type="Proteomes" id="UP001058271"/>
    </source>
</evidence>
<dbReference type="Gene3D" id="1.10.443.10">
    <property type="entry name" value="Intergrase catalytic core"/>
    <property type="match status" value="1"/>
</dbReference>
<evidence type="ECO:0000256" key="2">
    <source>
        <dbReference type="SAM" id="MobiDB-lite"/>
    </source>
</evidence>
<evidence type="ECO:0000313" key="4">
    <source>
        <dbReference type="EMBL" id="UWZ40811.1"/>
    </source>
</evidence>
<reference evidence="4" key="1">
    <citation type="submission" date="2021-04" db="EMBL/GenBank/DDBJ databases">
        <title>Biosynthetic gene clusters of Dactylosporangioum roseum.</title>
        <authorList>
            <person name="Hartkoorn R.C."/>
            <person name="Beaudoing E."/>
            <person name="Hot D."/>
            <person name="Moureu S."/>
        </authorList>
    </citation>
    <scope>NUCLEOTIDE SEQUENCE</scope>
    <source>
        <strain evidence="4">NRRL B-16295</strain>
    </source>
</reference>
<dbReference type="InterPro" id="IPR011010">
    <property type="entry name" value="DNA_brk_join_enz"/>
</dbReference>
<organism evidence="4 5">
    <name type="scientific">Dactylosporangium roseum</name>
    <dbReference type="NCBI Taxonomy" id="47989"/>
    <lineage>
        <taxon>Bacteria</taxon>
        <taxon>Bacillati</taxon>
        <taxon>Actinomycetota</taxon>
        <taxon>Actinomycetes</taxon>
        <taxon>Micromonosporales</taxon>
        <taxon>Micromonosporaceae</taxon>
        <taxon>Dactylosporangium</taxon>
    </lineage>
</organism>
<accession>A0ABY5ZFJ5</accession>
<evidence type="ECO:0000256" key="1">
    <source>
        <dbReference type="ARBA" id="ARBA00023172"/>
    </source>
</evidence>
<feature type="region of interest" description="Disordered" evidence="2">
    <location>
        <begin position="64"/>
        <end position="131"/>
    </location>
</feature>
<dbReference type="EMBL" id="CP073721">
    <property type="protein sequence ID" value="UWZ40811.1"/>
    <property type="molecule type" value="Genomic_DNA"/>
</dbReference>
<protein>
    <submittedName>
        <fullName evidence="4">Tyrosine-type recombinase/integrase</fullName>
    </submittedName>
</protein>
<feature type="compositionally biased region" description="Polar residues" evidence="2">
    <location>
        <begin position="65"/>
        <end position="76"/>
    </location>
</feature>
<keyword evidence="1" id="KW-0233">DNA recombination</keyword>
<gene>
    <name evidence="4" type="ORF">Drose_37285</name>
</gene>
<dbReference type="Proteomes" id="UP001058271">
    <property type="component" value="Chromosome"/>
</dbReference>
<dbReference type="SUPFAM" id="SSF56349">
    <property type="entry name" value="DNA breaking-rejoining enzymes"/>
    <property type="match status" value="1"/>
</dbReference>
<dbReference type="InterPro" id="IPR013762">
    <property type="entry name" value="Integrase-like_cat_sf"/>
</dbReference>
<name>A0ABY5ZFJ5_9ACTN</name>
<feature type="compositionally biased region" description="Low complexity" evidence="2">
    <location>
        <begin position="94"/>
        <end position="108"/>
    </location>
</feature>
<feature type="region of interest" description="Disordered" evidence="2">
    <location>
        <begin position="160"/>
        <end position="202"/>
    </location>
</feature>
<keyword evidence="5" id="KW-1185">Reference proteome</keyword>
<feature type="domain" description="Tyr recombinase" evidence="3">
    <location>
        <begin position="99"/>
        <end position="321"/>
    </location>
</feature>
<feature type="region of interest" description="Disordered" evidence="2">
    <location>
        <begin position="337"/>
        <end position="412"/>
    </location>
</feature>
<dbReference type="InterPro" id="IPR002104">
    <property type="entry name" value="Integrase_catalytic"/>
</dbReference>
<sequence length="412" mass="44581">MHQVFGVISVAGEQVCRPDQRIALGTDEVVETSPRRILPQGHGASFALYDATRAADGGRICCSSRPDTIRSSSAPQTLRPPAPSPPAGDRRTNSGRSVRQVSRRSAGAWLRTLRRTAASQPHPARAPRKPARWWPALQTHCSSSSSRLIYSATRSTAGIGTVQDVGGQAPRSPLRPPPASSKPGAGQSLPRPYVGPPKSAASRRVIALDRRRPGPVRARPPAAPRAARRRTNWQDTGYVFTRADGQPLHPDYLTYRFHRLCQTAELPSVRLHDLRHGAASLAHQAGADLKTVQDQLGHASIVLTADTYTSVLPEAQRRAATATAEFVLTAVRKQIKKRRNECGDHGARSATLDAPERPPNRETAGQAAAPRPARPPKSKSAKKRAASNHRPHRTGKQRKSAGQRVGRQGLEP</sequence>
<dbReference type="PROSITE" id="PS51898">
    <property type="entry name" value="TYR_RECOMBINASE"/>
    <property type="match status" value="1"/>
</dbReference>
<feature type="compositionally biased region" description="Basic residues" evidence="2">
    <location>
        <begin position="374"/>
        <end position="401"/>
    </location>
</feature>
<dbReference type="Pfam" id="PF00589">
    <property type="entry name" value="Phage_integrase"/>
    <property type="match status" value="1"/>
</dbReference>
<evidence type="ECO:0000259" key="3">
    <source>
        <dbReference type="PROSITE" id="PS51898"/>
    </source>
</evidence>
<proteinExistence type="predicted"/>